<dbReference type="InterPro" id="IPR032694">
    <property type="entry name" value="CopC/D"/>
</dbReference>
<feature type="compositionally biased region" description="Low complexity" evidence="5">
    <location>
        <begin position="158"/>
        <end position="173"/>
    </location>
</feature>
<feature type="domain" description="CopC" evidence="8">
    <location>
        <begin position="36"/>
        <end position="129"/>
    </location>
</feature>
<name>G2GIF4_9ACTN</name>
<dbReference type="Pfam" id="PF04234">
    <property type="entry name" value="CopC"/>
    <property type="match status" value="1"/>
</dbReference>
<dbReference type="GO" id="GO:0046688">
    <property type="term" value="P:response to copper ion"/>
    <property type="evidence" value="ECO:0007669"/>
    <property type="project" value="InterPro"/>
</dbReference>
<dbReference type="GO" id="GO:0006825">
    <property type="term" value="P:copper ion transport"/>
    <property type="evidence" value="ECO:0007669"/>
    <property type="project" value="InterPro"/>
</dbReference>
<dbReference type="OrthoDB" id="5242236at2"/>
<evidence type="ECO:0000256" key="7">
    <source>
        <dbReference type="SAM" id="SignalP"/>
    </source>
</evidence>
<organism evidence="9 10">
    <name type="scientific">Streptomyces zinciresistens K42</name>
    <dbReference type="NCBI Taxonomy" id="700597"/>
    <lineage>
        <taxon>Bacteria</taxon>
        <taxon>Bacillati</taxon>
        <taxon>Actinomycetota</taxon>
        <taxon>Actinomycetes</taxon>
        <taxon>Kitasatosporales</taxon>
        <taxon>Streptomycetaceae</taxon>
        <taxon>Streptomyces</taxon>
    </lineage>
</organism>
<dbReference type="PANTHER" id="PTHR34820:SF4">
    <property type="entry name" value="INNER MEMBRANE PROTEIN YEBZ"/>
    <property type="match status" value="1"/>
</dbReference>
<dbReference type="InterPro" id="IPR014755">
    <property type="entry name" value="Cu-Rt/internalin_Ig-like"/>
</dbReference>
<comment type="caution">
    <text evidence="9">The sequence shown here is derived from an EMBL/GenBank/DDBJ whole genome shotgun (WGS) entry which is preliminary data.</text>
</comment>
<keyword evidence="2" id="KW-0479">Metal-binding</keyword>
<keyword evidence="10" id="KW-1185">Reference proteome</keyword>
<evidence type="ECO:0000256" key="5">
    <source>
        <dbReference type="SAM" id="MobiDB-lite"/>
    </source>
</evidence>
<evidence type="ECO:0000256" key="4">
    <source>
        <dbReference type="ARBA" id="ARBA00023008"/>
    </source>
</evidence>
<dbReference type="EMBL" id="AGBF01000127">
    <property type="protein sequence ID" value="EGX56720.1"/>
    <property type="molecule type" value="Genomic_DNA"/>
</dbReference>
<reference evidence="9 10" key="1">
    <citation type="submission" date="2011-08" db="EMBL/GenBank/DDBJ databases">
        <authorList>
            <person name="Lin Y."/>
            <person name="Hao X."/>
            <person name="Johnstone L."/>
            <person name="Miller S.J."/>
            <person name="Wei G."/>
            <person name="Rensing C."/>
        </authorList>
    </citation>
    <scope>NUCLEOTIDE SEQUENCE [LARGE SCALE GENOMIC DNA]</scope>
    <source>
        <strain evidence="9 10">K42</strain>
    </source>
</reference>
<evidence type="ECO:0000256" key="1">
    <source>
        <dbReference type="ARBA" id="ARBA00004196"/>
    </source>
</evidence>
<dbReference type="InterPro" id="IPR014756">
    <property type="entry name" value="Ig_E-set"/>
</dbReference>
<comment type="subcellular location">
    <subcellularLocation>
        <location evidence="1">Cell envelope</location>
    </subcellularLocation>
</comment>
<evidence type="ECO:0000313" key="9">
    <source>
        <dbReference type="EMBL" id="EGX56720.1"/>
    </source>
</evidence>
<dbReference type="Proteomes" id="UP000004217">
    <property type="component" value="Unassembled WGS sequence"/>
</dbReference>
<dbReference type="InterPro" id="IPR007348">
    <property type="entry name" value="CopC_dom"/>
</dbReference>
<dbReference type="Gene3D" id="2.60.40.1220">
    <property type="match status" value="1"/>
</dbReference>
<keyword evidence="6" id="KW-0812">Transmembrane</keyword>
<keyword evidence="3 7" id="KW-0732">Signal</keyword>
<evidence type="ECO:0000259" key="8">
    <source>
        <dbReference type="Pfam" id="PF04234"/>
    </source>
</evidence>
<evidence type="ECO:0000256" key="2">
    <source>
        <dbReference type="ARBA" id="ARBA00022723"/>
    </source>
</evidence>
<keyword evidence="6" id="KW-0472">Membrane</keyword>
<protein>
    <submittedName>
        <fullName evidence="9">Copper resistance protein</fullName>
    </submittedName>
</protein>
<dbReference type="AlphaFoldDB" id="G2GIF4"/>
<evidence type="ECO:0000256" key="6">
    <source>
        <dbReference type="SAM" id="Phobius"/>
    </source>
</evidence>
<keyword evidence="6" id="KW-1133">Transmembrane helix</keyword>
<keyword evidence="4" id="KW-0186">Copper</keyword>
<evidence type="ECO:0000256" key="3">
    <source>
        <dbReference type="ARBA" id="ARBA00022729"/>
    </source>
</evidence>
<dbReference type="SUPFAM" id="SSF81296">
    <property type="entry name" value="E set domains"/>
    <property type="match status" value="1"/>
</dbReference>
<feature type="compositionally biased region" description="Low complexity" evidence="5">
    <location>
        <begin position="132"/>
        <end position="143"/>
    </location>
</feature>
<dbReference type="PATRIC" id="fig|700597.3.peg.5198"/>
<proteinExistence type="predicted"/>
<dbReference type="GO" id="GO:0005507">
    <property type="term" value="F:copper ion binding"/>
    <property type="evidence" value="ECO:0007669"/>
    <property type="project" value="InterPro"/>
</dbReference>
<gene>
    <name evidence="9" type="ORF">SZN_26471</name>
</gene>
<dbReference type="GO" id="GO:0030313">
    <property type="term" value="C:cell envelope"/>
    <property type="evidence" value="ECO:0007669"/>
    <property type="project" value="UniProtKB-SubCell"/>
</dbReference>
<dbReference type="PANTHER" id="PTHR34820">
    <property type="entry name" value="INNER MEMBRANE PROTEIN YEBZ"/>
    <property type="match status" value="1"/>
</dbReference>
<evidence type="ECO:0000313" key="10">
    <source>
        <dbReference type="Proteomes" id="UP000004217"/>
    </source>
</evidence>
<dbReference type="RefSeq" id="WP_007500614.1">
    <property type="nucleotide sequence ID" value="NZ_AGBF01000127.1"/>
</dbReference>
<dbReference type="GO" id="GO:0005886">
    <property type="term" value="C:plasma membrane"/>
    <property type="evidence" value="ECO:0007669"/>
    <property type="project" value="TreeGrafter"/>
</dbReference>
<dbReference type="GO" id="GO:0042597">
    <property type="term" value="C:periplasmic space"/>
    <property type="evidence" value="ECO:0007669"/>
    <property type="project" value="InterPro"/>
</dbReference>
<feature type="transmembrane region" description="Helical" evidence="6">
    <location>
        <begin position="176"/>
        <end position="196"/>
    </location>
</feature>
<feature type="chain" id="PRO_5039176854" evidence="7">
    <location>
        <begin position="36"/>
        <end position="205"/>
    </location>
</feature>
<feature type="signal peptide" evidence="7">
    <location>
        <begin position="1"/>
        <end position="35"/>
    </location>
</feature>
<sequence>MHATHRRAARTAARVLVVPAAAAVALATAVPQAAAHTDVKSTSPRSGAVVTGPPQNVKLTFSDPMSQKYAKVAVTGKDGKSAAEGGPQVDGKSVTLDLAPGTPAGVYTVGYRVVSADGHPVSGSYKFTVKEAASPSPTPSATPEQQATPSAAPERSKAPSPAAGTASADSSGGSTVPVLAGVGAVAVIGVVLAFVARRRRAGRGD</sequence>
<feature type="region of interest" description="Disordered" evidence="5">
    <location>
        <begin position="130"/>
        <end position="173"/>
    </location>
</feature>
<accession>G2GIF4</accession>